<name>A0AAD7CHD2_MYCRO</name>
<sequence>MGAATYTYQWPLSTGATFAVYKPELIIPTPANFLTSVVADQCDIVLCVPVFVEAWAQDPVNIAAMKNLDALVGDLSRETIPNLALAHSQVVTGASLDKSVGDMLAEAGVILHSLWGSTETGPATMILPREMPDPREWQWFRLSTHITFQMKQQDHPENVFEPIVIPTKQSFPATFNTTYLDKPAFSTGDLLERHPSDTRRWRVYGRRDEQIMLSTGDNVNPLAM</sequence>
<dbReference type="Proteomes" id="UP001221757">
    <property type="component" value="Unassembled WGS sequence"/>
</dbReference>
<gene>
    <name evidence="1" type="ORF">B0H17DRAFT_1147835</name>
</gene>
<dbReference type="SUPFAM" id="SSF56801">
    <property type="entry name" value="Acetyl-CoA synthetase-like"/>
    <property type="match status" value="1"/>
</dbReference>
<evidence type="ECO:0000313" key="2">
    <source>
        <dbReference type="Proteomes" id="UP001221757"/>
    </source>
</evidence>
<dbReference type="Gene3D" id="3.40.50.12780">
    <property type="entry name" value="N-terminal domain of ligase-like"/>
    <property type="match status" value="1"/>
</dbReference>
<keyword evidence="2" id="KW-1185">Reference proteome</keyword>
<accession>A0AAD7CHD2</accession>
<evidence type="ECO:0000313" key="1">
    <source>
        <dbReference type="EMBL" id="KAJ7649210.1"/>
    </source>
</evidence>
<comment type="caution">
    <text evidence="1">The sequence shown here is derived from an EMBL/GenBank/DDBJ whole genome shotgun (WGS) entry which is preliminary data.</text>
</comment>
<protein>
    <recommendedName>
        <fullName evidence="3">AMP-dependent synthetase/ligase domain-containing protein</fullName>
    </recommendedName>
</protein>
<reference evidence="1" key="1">
    <citation type="submission" date="2023-03" db="EMBL/GenBank/DDBJ databases">
        <title>Massive genome expansion in bonnet fungi (Mycena s.s.) driven by repeated elements and novel gene families across ecological guilds.</title>
        <authorList>
            <consortium name="Lawrence Berkeley National Laboratory"/>
            <person name="Harder C.B."/>
            <person name="Miyauchi S."/>
            <person name="Viragh M."/>
            <person name="Kuo A."/>
            <person name="Thoen E."/>
            <person name="Andreopoulos B."/>
            <person name="Lu D."/>
            <person name="Skrede I."/>
            <person name="Drula E."/>
            <person name="Henrissat B."/>
            <person name="Morin E."/>
            <person name="Kohler A."/>
            <person name="Barry K."/>
            <person name="LaButti K."/>
            <person name="Morin E."/>
            <person name="Salamov A."/>
            <person name="Lipzen A."/>
            <person name="Mereny Z."/>
            <person name="Hegedus B."/>
            <person name="Baldrian P."/>
            <person name="Stursova M."/>
            <person name="Weitz H."/>
            <person name="Taylor A."/>
            <person name="Grigoriev I.V."/>
            <person name="Nagy L.G."/>
            <person name="Martin F."/>
            <person name="Kauserud H."/>
        </authorList>
    </citation>
    <scope>NUCLEOTIDE SEQUENCE</scope>
    <source>
        <strain evidence="1">CBHHK067</strain>
    </source>
</reference>
<dbReference type="InterPro" id="IPR042099">
    <property type="entry name" value="ANL_N_sf"/>
</dbReference>
<proteinExistence type="predicted"/>
<organism evidence="1 2">
    <name type="scientific">Mycena rosella</name>
    <name type="common">Pink bonnet</name>
    <name type="synonym">Agaricus rosellus</name>
    <dbReference type="NCBI Taxonomy" id="1033263"/>
    <lineage>
        <taxon>Eukaryota</taxon>
        <taxon>Fungi</taxon>
        <taxon>Dikarya</taxon>
        <taxon>Basidiomycota</taxon>
        <taxon>Agaricomycotina</taxon>
        <taxon>Agaricomycetes</taxon>
        <taxon>Agaricomycetidae</taxon>
        <taxon>Agaricales</taxon>
        <taxon>Marasmiineae</taxon>
        <taxon>Mycenaceae</taxon>
        <taxon>Mycena</taxon>
    </lineage>
</organism>
<feature type="non-terminal residue" evidence="1">
    <location>
        <position position="224"/>
    </location>
</feature>
<dbReference type="AlphaFoldDB" id="A0AAD7CHD2"/>
<dbReference type="EMBL" id="JARKIE010000369">
    <property type="protein sequence ID" value="KAJ7649210.1"/>
    <property type="molecule type" value="Genomic_DNA"/>
</dbReference>
<evidence type="ECO:0008006" key="3">
    <source>
        <dbReference type="Google" id="ProtNLM"/>
    </source>
</evidence>